<protein>
    <submittedName>
        <fullName evidence="1">Uncharacterized protein</fullName>
    </submittedName>
</protein>
<dbReference type="EMBL" id="JAPFFI010000027">
    <property type="protein sequence ID" value="KAJ6301719.1"/>
    <property type="molecule type" value="Genomic_DNA"/>
</dbReference>
<gene>
    <name evidence="1" type="ORF">OIU77_015935</name>
</gene>
<evidence type="ECO:0000313" key="1">
    <source>
        <dbReference type="EMBL" id="KAJ6301719.1"/>
    </source>
</evidence>
<dbReference type="PANTHER" id="PTHR23111:SF24">
    <property type="entry name" value="OS01G0203300 PROTEIN"/>
    <property type="match status" value="1"/>
</dbReference>
<dbReference type="Proteomes" id="UP001141253">
    <property type="component" value="Chromosome 16"/>
</dbReference>
<name>A0ABQ8ZIY7_9ROSI</name>
<keyword evidence="2" id="KW-1185">Reference proteome</keyword>
<reference evidence="1" key="2">
    <citation type="journal article" date="2023" name="Int. J. Mol. Sci.">
        <title>De Novo Assembly and Annotation of 11 Diverse Shrub Willow (Salix) Genomes Reveals Novel Gene Organization in Sex-Linked Regions.</title>
        <authorList>
            <person name="Hyden B."/>
            <person name="Feng K."/>
            <person name="Yates T.B."/>
            <person name="Jawdy S."/>
            <person name="Cereghino C."/>
            <person name="Smart L.B."/>
            <person name="Muchero W."/>
        </authorList>
    </citation>
    <scope>NUCLEOTIDE SEQUENCE</scope>
    <source>
        <tissue evidence="1">Shoot tip</tissue>
    </source>
</reference>
<comment type="caution">
    <text evidence="1">The sequence shown here is derived from an EMBL/GenBank/DDBJ whole genome shotgun (WGS) entry which is preliminary data.</text>
</comment>
<dbReference type="PANTHER" id="PTHR23111">
    <property type="entry name" value="ZINC FINGER PROTEIN"/>
    <property type="match status" value="1"/>
</dbReference>
<proteinExistence type="predicted"/>
<accession>A0ABQ8ZIY7</accession>
<sequence>MITIRQARQLARTLTNKSESSLSTTKITSTGRSRCKLGGAFWMIKPSGSRSVELAGRELSRASSRVSAMKRFFREGSMFPLPGKSENKVEMKGREERSMVFKEERKMKLGREDRPKVFKGLSPDMEMFITHLYKEGYFNNASFLKDGSLDFGFFNDSYGRDFIKHAAEKFGEDHQEIAKWLSGSDLKRVALFGCPTLMRKSVFSAKRLRNFFEIQEAIVCNKCVLKHSCNFVNQSVWRGDNKTLNLAAVMRVLTLYALEAAHPELSVPDEIKASVNRLLTEILSLSQTVRQAA</sequence>
<organism evidence="1 2">
    <name type="scientific">Salix suchowensis</name>
    <dbReference type="NCBI Taxonomy" id="1278906"/>
    <lineage>
        <taxon>Eukaryota</taxon>
        <taxon>Viridiplantae</taxon>
        <taxon>Streptophyta</taxon>
        <taxon>Embryophyta</taxon>
        <taxon>Tracheophyta</taxon>
        <taxon>Spermatophyta</taxon>
        <taxon>Magnoliopsida</taxon>
        <taxon>eudicotyledons</taxon>
        <taxon>Gunneridae</taxon>
        <taxon>Pentapetalae</taxon>
        <taxon>rosids</taxon>
        <taxon>fabids</taxon>
        <taxon>Malpighiales</taxon>
        <taxon>Salicaceae</taxon>
        <taxon>Saliceae</taxon>
        <taxon>Salix</taxon>
    </lineage>
</organism>
<reference evidence="1" key="1">
    <citation type="submission" date="2022-10" db="EMBL/GenBank/DDBJ databases">
        <authorList>
            <person name="Hyden B.L."/>
            <person name="Feng K."/>
            <person name="Yates T."/>
            <person name="Jawdy S."/>
            <person name="Smart L.B."/>
            <person name="Muchero W."/>
        </authorList>
    </citation>
    <scope>NUCLEOTIDE SEQUENCE</scope>
    <source>
        <tissue evidence="1">Shoot tip</tissue>
    </source>
</reference>
<evidence type="ECO:0000313" key="2">
    <source>
        <dbReference type="Proteomes" id="UP001141253"/>
    </source>
</evidence>